<evidence type="ECO:0000313" key="2">
    <source>
        <dbReference type="Proteomes" id="UP000310532"/>
    </source>
</evidence>
<sequence>MENLTQLRFKLNAAKQRNKRPSENMAKLPGIIGIIGSTPIVDVNTKSAELQLIPFTQLHKYVGSYYAKIKKVLLAEGVIVRQNGMWHLREDLQKDGIAVYTTGRLGCYYVYHLKWTPKGVAFIKDIINHKTNH</sequence>
<organism evidence="1 2">
    <name type="scientific">Bacteroides muris</name>
    <name type="common">ex Afrizal et al. 2022</name>
    <dbReference type="NCBI Taxonomy" id="2516960"/>
    <lineage>
        <taxon>Bacteria</taxon>
        <taxon>Pseudomonadati</taxon>
        <taxon>Bacteroidota</taxon>
        <taxon>Bacteroidia</taxon>
        <taxon>Bacteroidales</taxon>
        <taxon>Bacteroidaceae</taxon>
        <taxon>Bacteroides</taxon>
    </lineage>
</organism>
<evidence type="ECO:0008006" key="3">
    <source>
        <dbReference type="Google" id="ProtNLM"/>
    </source>
</evidence>
<accession>A0A4S2AXX6</accession>
<dbReference type="EMBL" id="SRYZ01000018">
    <property type="protein sequence ID" value="TGY06225.1"/>
    <property type="molecule type" value="Genomic_DNA"/>
</dbReference>
<gene>
    <name evidence="1" type="ORF">E5355_09465</name>
</gene>
<proteinExistence type="predicted"/>
<dbReference type="RefSeq" id="WP_136010173.1">
    <property type="nucleotide sequence ID" value="NZ_SRYZ01000018.1"/>
</dbReference>
<protein>
    <recommendedName>
        <fullName evidence="3">Antirepressor protein C-terminal domain-containing protein</fullName>
    </recommendedName>
</protein>
<keyword evidence="2" id="KW-1185">Reference proteome</keyword>
<name>A0A4S2AXX6_9BACE</name>
<comment type="caution">
    <text evidence="1">The sequence shown here is derived from an EMBL/GenBank/DDBJ whole genome shotgun (WGS) entry which is preliminary data.</text>
</comment>
<reference evidence="1 2" key="1">
    <citation type="submission" date="2019-04" db="EMBL/GenBank/DDBJ databases">
        <title>Microbes associate with the intestines of laboratory mice.</title>
        <authorList>
            <person name="Navarre W."/>
            <person name="Wong E."/>
            <person name="Huang K."/>
            <person name="Tropini C."/>
            <person name="Ng K."/>
            <person name="Yu B."/>
        </authorList>
    </citation>
    <scope>NUCLEOTIDE SEQUENCE [LARGE SCALE GENOMIC DNA]</scope>
    <source>
        <strain evidence="1 2">NM69_E16B</strain>
    </source>
</reference>
<dbReference type="Proteomes" id="UP000310532">
    <property type="component" value="Unassembled WGS sequence"/>
</dbReference>
<evidence type="ECO:0000313" key="1">
    <source>
        <dbReference type="EMBL" id="TGY06225.1"/>
    </source>
</evidence>
<dbReference type="AlphaFoldDB" id="A0A4S2AXX6"/>